<keyword evidence="2" id="KW-0489">Methyltransferase</keyword>
<evidence type="ECO:0000313" key="2">
    <source>
        <dbReference type="EMBL" id="KAH7117125.1"/>
    </source>
</evidence>
<dbReference type="AlphaFoldDB" id="A0A9P9IF53"/>
<evidence type="ECO:0000259" key="1">
    <source>
        <dbReference type="Pfam" id="PF08241"/>
    </source>
</evidence>
<dbReference type="InterPro" id="IPR029063">
    <property type="entry name" value="SAM-dependent_MTases_sf"/>
</dbReference>
<comment type="caution">
    <text evidence="2">The sequence shown here is derived from an EMBL/GenBank/DDBJ whole genome shotgun (WGS) entry which is preliminary data.</text>
</comment>
<dbReference type="GO" id="GO:0008757">
    <property type="term" value="F:S-adenosylmethionine-dependent methyltransferase activity"/>
    <property type="evidence" value="ECO:0007669"/>
    <property type="project" value="InterPro"/>
</dbReference>
<proteinExistence type="predicted"/>
<dbReference type="EMBL" id="JAGMWT010000014">
    <property type="protein sequence ID" value="KAH7117125.1"/>
    <property type="molecule type" value="Genomic_DNA"/>
</dbReference>
<organism evidence="2 3">
    <name type="scientific">Dendryphion nanum</name>
    <dbReference type="NCBI Taxonomy" id="256645"/>
    <lineage>
        <taxon>Eukaryota</taxon>
        <taxon>Fungi</taxon>
        <taxon>Dikarya</taxon>
        <taxon>Ascomycota</taxon>
        <taxon>Pezizomycotina</taxon>
        <taxon>Dothideomycetes</taxon>
        <taxon>Pleosporomycetidae</taxon>
        <taxon>Pleosporales</taxon>
        <taxon>Torulaceae</taxon>
        <taxon>Dendryphion</taxon>
    </lineage>
</organism>
<sequence>MNQPDNKISFKPKQALAPTAELYDALVGDGMVNLAHASIAEIPSVTPGAIIHDNGCGTGSGTAALFASLPPTLWPQITLLATDIHAPALTLFTSKAREHNWPIPDSNIRLLDSNDLSGIPDNHFTLSLNNALFFALPQDGVPAMREAFRTLRPGGTLVANSWAHLPNMEALHAAHVATRPVGTPAPREGLDKWNDAAFMRARLEEAGFEREKIHIVRRDVDIETVEVHRFAEMLWSFIGGTGKSGWSEEDERVWDDAVGVIKGVLGKSEGYEEVEGEDGERRLKLRFVANVAVASK</sequence>
<dbReference type="OrthoDB" id="2013972at2759"/>
<keyword evidence="2" id="KW-0808">Transferase</keyword>
<feature type="domain" description="Methyltransferase type 11" evidence="1">
    <location>
        <begin position="53"/>
        <end position="158"/>
    </location>
</feature>
<evidence type="ECO:0000313" key="3">
    <source>
        <dbReference type="Proteomes" id="UP000700596"/>
    </source>
</evidence>
<dbReference type="InterPro" id="IPR013216">
    <property type="entry name" value="Methyltransf_11"/>
</dbReference>
<gene>
    <name evidence="2" type="ORF">B0J11DRAFT_538349</name>
</gene>
<protein>
    <submittedName>
        <fullName evidence="2">S-adenosyl-L-methionine-dependent methyltransferase</fullName>
    </submittedName>
</protein>
<dbReference type="SUPFAM" id="SSF53335">
    <property type="entry name" value="S-adenosyl-L-methionine-dependent methyltransferases"/>
    <property type="match status" value="1"/>
</dbReference>
<dbReference type="Pfam" id="PF08241">
    <property type="entry name" value="Methyltransf_11"/>
    <property type="match status" value="1"/>
</dbReference>
<dbReference type="Gene3D" id="3.40.50.150">
    <property type="entry name" value="Vaccinia Virus protein VP39"/>
    <property type="match status" value="1"/>
</dbReference>
<reference evidence="2" key="1">
    <citation type="journal article" date="2021" name="Nat. Commun.">
        <title>Genetic determinants of endophytism in the Arabidopsis root mycobiome.</title>
        <authorList>
            <person name="Mesny F."/>
            <person name="Miyauchi S."/>
            <person name="Thiergart T."/>
            <person name="Pickel B."/>
            <person name="Atanasova L."/>
            <person name="Karlsson M."/>
            <person name="Huettel B."/>
            <person name="Barry K.W."/>
            <person name="Haridas S."/>
            <person name="Chen C."/>
            <person name="Bauer D."/>
            <person name="Andreopoulos W."/>
            <person name="Pangilinan J."/>
            <person name="LaButti K."/>
            <person name="Riley R."/>
            <person name="Lipzen A."/>
            <person name="Clum A."/>
            <person name="Drula E."/>
            <person name="Henrissat B."/>
            <person name="Kohler A."/>
            <person name="Grigoriev I.V."/>
            <person name="Martin F.M."/>
            <person name="Hacquard S."/>
        </authorList>
    </citation>
    <scope>NUCLEOTIDE SEQUENCE</scope>
    <source>
        <strain evidence="2">MPI-CAGE-CH-0243</strain>
    </source>
</reference>
<name>A0A9P9IF53_9PLEO</name>
<dbReference type="GO" id="GO:0032259">
    <property type="term" value="P:methylation"/>
    <property type="evidence" value="ECO:0007669"/>
    <property type="project" value="UniProtKB-KW"/>
</dbReference>
<dbReference type="Proteomes" id="UP000700596">
    <property type="component" value="Unassembled WGS sequence"/>
</dbReference>
<keyword evidence="3" id="KW-1185">Reference proteome</keyword>
<dbReference type="CDD" id="cd02440">
    <property type="entry name" value="AdoMet_MTases"/>
    <property type="match status" value="1"/>
</dbReference>
<accession>A0A9P9IF53</accession>